<dbReference type="Proteomes" id="UP000789920">
    <property type="component" value="Unassembled WGS sequence"/>
</dbReference>
<dbReference type="EMBL" id="CAJVQC010010744">
    <property type="protein sequence ID" value="CAG8620167.1"/>
    <property type="molecule type" value="Genomic_DNA"/>
</dbReference>
<reference evidence="1" key="1">
    <citation type="submission" date="2021-06" db="EMBL/GenBank/DDBJ databases">
        <authorList>
            <person name="Kallberg Y."/>
            <person name="Tangrot J."/>
            <person name="Rosling A."/>
        </authorList>
    </citation>
    <scope>NUCLEOTIDE SEQUENCE</scope>
    <source>
        <strain evidence="1">MA461A</strain>
    </source>
</reference>
<protein>
    <submittedName>
        <fullName evidence="1">6506_t:CDS:1</fullName>
    </submittedName>
</protein>
<evidence type="ECO:0000313" key="2">
    <source>
        <dbReference type="Proteomes" id="UP000789920"/>
    </source>
</evidence>
<gene>
    <name evidence="1" type="ORF">RPERSI_LOCUS6684</name>
</gene>
<keyword evidence="2" id="KW-1185">Reference proteome</keyword>
<name>A0ACA9MXE8_9GLOM</name>
<comment type="caution">
    <text evidence="1">The sequence shown here is derived from an EMBL/GenBank/DDBJ whole genome shotgun (WGS) entry which is preliminary data.</text>
</comment>
<proteinExistence type="predicted"/>
<organism evidence="1 2">
    <name type="scientific">Racocetra persica</name>
    <dbReference type="NCBI Taxonomy" id="160502"/>
    <lineage>
        <taxon>Eukaryota</taxon>
        <taxon>Fungi</taxon>
        <taxon>Fungi incertae sedis</taxon>
        <taxon>Mucoromycota</taxon>
        <taxon>Glomeromycotina</taxon>
        <taxon>Glomeromycetes</taxon>
        <taxon>Diversisporales</taxon>
        <taxon>Gigasporaceae</taxon>
        <taxon>Racocetra</taxon>
    </lineage>
</organism>
<sequence>MNKLIKNEANPATTFKSLIIIDETLPTISKAIITEKLKCDKIVPKDAVLKIKSPKKIFKNESPSTIKNKNKLKLQKQEVMRELQESTPFPKPRHNNSLRSNSCPVTSKSRSMSKKPVRSNSTPNDAYAPKQAAFSIPMLPNDAYAPKQAAFSIPMLPNDVYVQNHEESQDTFWIPTLPNDAYAQIHEEPLPNHAYTQIHEEPLPNDAYTQIHEEPLPNDAYTQIHEEPLPNDAYAQIHEEPIINQDALWIPMLPNDVYAQNHEKSIVKQDEFCIPMLPNDVYAQNHEESIVKQDELCIPMLLGGSFNNATEENFNQQIDTDYPSNSKINSSLYASTSECMSFCRDDNTDDWMY</sequence>
<accession>A0ACA9MXE8</accession>
<evidence type="ECO:0000313" key="1">
    <source>
        <dbReference type="EMBL" id="CAG8620167.1"/>
    </source>
</evidence>